<name>A0A2S1WBD7_GANTS</name>
<dbReference type="RefSeq" id="YP_009493086.1">
    <property type="nucleotide sequence ID" value="NC_037936.1"/>
</dbReference>
<dbReference type="EMBL" id="MH252533">
    <property type="protein sequence ID" value="AWJ63881.1"/>
    <property type="molecule type" value="Genomic_DNA"/>
</dbReference>
<protein>
    <submittedName>
        <fullName evidence="1">DNA polymerase</fullName>
    </submittedName>
</protein>
<sequence length="130" mass="15076">MFKDELDGCVIEEIYVLGIKQYGFWYYDKQGNRVEKSVWAGYTRDSISFDEIKSIYHGVKIAKVVDNRFFRSMTDQTVTVKSVKITLQFKPHKVLIDNEYVAPIVGMNTGDPVSKRLEQHINHLKSIVTK</sequence>
<dbReference type="GeneID" id="36953237"/>
<organism evidence="1">
    <name type="scientific">Ganoderma tsugae</name>
    <name type="common">Hemlock varnish shelf mushroom</name>
    <name type="synonym">Polyporus tsugae</name>
    <dbReference type="NCBI Taxonomy" id="2075311"/>
    <lineage>
        <taxon>Eukaryota</taxon>
        <taxon>Fungi</taxon>
        <taxon>Dikarya</taxon>
        <taxon>Basidiomycota</taxon>
        <taxon>Agaricomycotina</taxon>
        <taxon>Agaricomycetes</taxon>
        <taxon>Polyporales</taxon>
        <taxon>Polyporaceae</taxon>
        <taxon>Polyporus</taxon>
    </lineage>
</organism>
<dbReference type="AlphaFoldDB" id="A0A2S1WBD7"/>
<evidence type="ECO:0000313" key="1">
    <source>
        <dbReference type="EMBL" id="AWJ63881.1"/>
    </source>
</evidence>
<gene>
    <name evidence="1" type="primary">orf130</name>
</gene>
<accession>A0A2S1WBD7</accession>
<reference evidence="1" key="1">
    <citation type="journal article" date="2019" name="Int. J. Biol. Macromol.">
        <title>The complete mitochondrial genomes of five important medicinal Ganoderma species: Features, evolution, and phylogeny.</title>
        <authorList>
            <person name="Li Q."/>
            <person name="Xiang D."/>
            <person name="Wan Y."/>
            <person name="Wu Q."/>
            <person name="Wu X."/>
            <person name="Ma C."/>
            <person name="Song Y."/>
            <person name="Zhao G."/>
            <person name="Huang W."/>
        </authorList>
    </citation>
    <scope>NUCLEOTIDE SEQUENCE</scope>
</reference>
<geneLocation type="mitochondrion" evidence="1"/>
<keyword evidence="1" id="KW-0496">Mitochondrion</keyword>
<proteinExistence type="predicted"/>